<dbReference type="PANTHER" id="PTHR30055:SF234">
    <property type="entry name" value="HTH-TYPE TRANSCRIPTIONAL REGULATOR BETI"/>
    <property type="match status" value="1"/>
</dbReference>
<dbReference type="SUPFAM" id="SSF46689">
    <property type="entry name" value="Homeodomain-like"/>
    <property type="match status" value="1"/>
</dbReference>
<proteinExistence type="predicted"/>
<dbReference type="AlphaFoldDB" id="A0A0U0WE94"/>
<reference evidence="6 7" key="1">
    <citation type="submission" date="2015-03" db="EMBL/GenBank/DDBJ databases">
        <authorList>
            <person name="Murphy D."/>
        </authorList>
    </citation>
    <scope>NUCLEOTIDE SEQUENCE [LARGE SCALE GENOMIC DNA]</scope>
    <source>
        <strain evidence="6 7">DSM 44277</strain>
    </source>
</reference>
<dbReference type="Proteomes" id="UP000198875">
    <property type="component" value="Unassembled WGS sequence"/>
</dbReference>
<evidence type="ECO:0000259" key="5">
    <source>
        <dbReference type="PROSITE" id="PS50977"/>
    </source>
</evidence>
<dbReference type="PANTHER" id="PTHR30055">
    <property type="entry name" value="HTH-TYPE TRANSCRIPTIONAL REGULATOR RUTR"/>
    <property type="match status" value="1"/>
</dbReference>
<dbReference type="Pfam" id="PF21597">
    <property type="entry name" value="TetR_C_43"/>
    <property type="match status" value="1"/>
</dbReference>
<dbReference type="EMBL" id="CSTD01000006">
    <property type="protein sequence ID" value="CPR13107.1"/>
    <property type="molecule type" value="Genomic_DNA"/>
</dbReference>
<organism evidence="6 7">
    <name type="scientific">Mycobacterium bohemicum DSM 44277</name>
    <dbReference type="NCBI Taxonomy" id="1236609"/>
    <lineage>
        <taxon>Bacteria</taxon>
        <taxon>Bacillati</taxon>
        <taxon>Actinomycetota</taxon>
        <taxon>Actinomycetes</taxon>
        <taxon>Mycobacteriales</taxon>
        <taxon>Mycobacteriaceae</taxon>
        <taxon>Mycobacterium</taxon>
    </lineage>
</organism>
<dbReference type="PRINTS" id="PR00455">
    <property type="entry name" value="HTHTETR"/>
</dbReference>
<dbReference type="InterPro" id="IPR049445">
    <property type="entry name" value="TetR_SbtR-like_C"/>
</dbReference>
<dbReference type="Gene3D" id="1.10.357.10">
    <property type="entry name" value="Tetracycline Repressor, domain 2"/>
    <property type="match status" value="1"/>
</dbReference>
<evidence type="ECO:0000256" key="4">
    <source>
        <dbReference type="PROSITE-ProRule" id="PRU00335"/>
    </source>
</evidence>
<evidence type="ECO:0000313" key="6">
    <source>
        <dbReference type="EMBL" id="CPR13107.1"/>
    </source>
</evidence>
<dbReference type="Pfam" id="PF00440">
    <property type="entry name" value="TetR_N"/>
    <property type="match status" value="1"/>
</dbReference>
<dbReference type="PROSITE" id="PS50977">
    <property type="entry name" value="HTH_TETR_2"/>
    <property type="match status" value="1"/>
</dbReference>
<dbReference type="GO" id="GO:0000976">
    <property type="term" value="F:transcription cis-regulatory region binding"/>
    <property type="evidence" value="ECO:0007669"/>
    <property type="project" value="TreeGrafter"/>
</dbReference>
<feature type="domain" description="HTH tetR-type" evidence="5">
    <location>
        <begin position="33"/>
        <end position="92"/>
    </location>
</feature>
<keyword evidence="2 4" id="KW-0238">DNA-binding</keyword>
<evidence type="ECO:0000256" key="3">
    <source>
        <dbReference type="ARBA" id="ARBA00023163"/>
    </source>
</evidence>
<keyword evidence="3" id="KW-0804">Transcription</keyword>
<feature type="DNA-binding region" description="H-T-H motif" evidence="4">
    <location>
        <begin position="55"/>
        <end position="74"/>
    </location>
</feature>
<dbReference type="SUPFAM" id="SSF48498">
    <property type="entry name" value="Tetracyclin repressor-like, C-terminal domain"/>
    <property type="match status" value="1"/>
</dbReference>
<dbReference type="InterPro" id="IPR009057">
    <property type="entry name" value="Homeodomain-like_sf"/>
</dbReference>
<keyword evidence="1" id="KW-0805">Transcription regulation</keyword>
<evidence type="ECO:0000313" key="7">
    <source>
        <dbReference type="Proteomes" id="UP000198875"/>
    </source>
</evidence>
<accession>A0A0U0WE94</accession>
<gene>
    <name evidence="6" type="ORF">BN971_04414</name>
</gene>
<dbReference type="InterPro" id="IPR036271">
    <property type="entry name" value="Tet_transcr_reg_TetR-rel_C_sf"/>
</dbReference>
<dbReference type="InterPro" id="IPR050109">
    <property type="entry name" value="HTH-type_TetR-like_transc_reg"/>
</dbReference>
<evidence type="ECO:0000256" key="1">
    <source>
        <dbReference type="ARBA" id="ARBA00023015"/>
    </source>
</evidence>
<protein>
    <submittedName>
        <fullName evidence="6">TetR family transcriptional regulator</fullName>
    </submittedName>
</protein>
<sequence length="234" mass="25573">MEVNLQLNRYARPVISRATPRTEGSRPLRADAQLNRDRILSAAAELFAERGLSVPLEEIAGRAGVGVATLYRRFPTRADLAAAAFERNISRYTRAVDRALAHPDAWEGFCGLVLELCEMQAADAGLRDLLTTAFPASSAVEQRTNEAVEKVRTLIARAQRDGALRNDVVAGDIVVMLLANAGVLRATGASAPDAWRRFAALMIDAFRTHPERPLPPAPPEQQLRRSIALLTEAR</sequence>
<evidence type="ECO:0000256" key="2">
    <source>
        <dbReference type="ARBA" id="ARBA00023125"/>
    </source>
</evidence>
<name>A0A0U0WE94_MYCBE</name>
<dbReference type="GO" id="GO:0003700">
    <property type="term" value="F:DNA-binding transcription factor activity"/>
    <property type="evidence" value="ECO:0007669"/>
    <property type="project" value="TreeGrafter"/>
</dbReference>
<dbReference type="InterPro" id="IPR001647">
    <property type="entry name" value="HTH_TetR"/>
</dbReference>